<evidence type="ECO:0000256" key="14">
    <source>
        <dbReference type="PROSITE-ProRule" id="PRU00175"/>
    </source>
</evidence>
<dbReference type="Gene3D" id="3.30.40.10">
    <property type="entry name" value="Zinc/RING finger domain, C3HC4 (zinc finger)"/>
    <property type="match status" value="1"/>
</dbReference>
<keyword evidence="8 14" id="KW-0863">Zinc-finger</keyword>
<feature type="domain" description="RING-type" evidence="17">
    <location>
        <begin position="164"/>
        <end position="206"/>
    </location>
</feature>
<dbReference type="EC" id="2.3.2.27" evidence="4"/>
<keyword evidence="10" id="KW-0862">Zinc</keyword>
<dbReference type="InterPro" id="IPR013083">
    <property type="entry name" value="Znf_RING/FYVE/PHD"/>
</dbReference>
<comment type="pathway">
    <text evidence="3">Protein modification; protein ubiquitination.</text>
</comment>
<keyword evidence="7" id="KW-0479">Metal-binding</keyword>
<dbReference type="PANTHER" id="PTHR14155">
    <property type="entry name" value="RING FINGER DOMAIN-CONTAINING"/>
    <property type="match status" value="1"/>
</dbReference>
<dbReference type="PROSITE" id="PS50089">
    <property type="entry name" value="ZF_RING_2"/>
    <property type="match status" value="1"/>
</dbReference>
<dbReference type="GO" id="GO:0061630">
    <property type="term" value="F:ubiquitin protein ligase activity"/>
    <property type="evidence" value="ECO:0007669"/>
    <property type="project" value="UniProtKB-EC"/>
</dbReference>
<evidence type="ECO:0000256" key="13">
    <source>
        <dbReference type="ARBA" id="ARBA00024209"/>
    </source>
</evidence>
<evidence type="ECO:0000256" key="15">
    <source>
        <dbReference type="SAM" id="MobiDB-lite"/>
    </source>
</evidence>
<feature type="transmembrane region" description="Helical" evidence="16">
    <location>
        <begin position="71"/>
        <end position="90"/>
    </location>
</feature>
<evidence type="ECO:0000256" key="5">
    <source>
        <dbReference type="ARBA" id="ARBA00022679"/>
    </source>
</evidence>
<evidence type="ECO:0000256" key="2">
    <source>
        <dbReference type="ARBA" id="ARBA00004167"/>
    </source>
</evidence>
<sequence>MCNNDCCTNHTCHAIMIFSILALLLWPNAPNLNIFESKNPSKSQNNSIKGGHRNNTSPCITNPNKTTTVMAFSYGALFTLILIFAFNNLISSPKDTIERPTSTPRWPTTTTIMGSYYDTGPADQDAGASAGGGGIGNDLLRTFPTFAYRASRPPPRMGKGTSVCAICQSKFRDDQMLRLLPYCDHLFHLDCIDEWLTCHSTCPCCRDDL</sequence>
<comment type="subcellular location">
    <subcellularLocation>
        <location evidence="2">Membrane</location>
        <topology evidence="2">Single-pass membrane protein</topology>
    </subcellularLocation>
</comment>
<evidence type="ECO:0000256" key="6">
    <source>
        <dbReference type="ARBA" id="ARBA00022692"/>
    </source>
</evidence>
<organism evidence="18 19">
    <name type="scientific">Saponaria officinalis</name>
    <name type="common">Common soapwort</name>
    <name type="synonym">Lychnis saponaria</name>
    <dbReference type="NCBI Taxonomy" id="3572"/>
    <lineage>
        <taxon>Eukaryota</taxon>
        <taxon>Viridiplantae</taxon>
        <taxon>Streptophyta</taxon>
        <taxon>Embryophyta</taxon>
        <taxon>Tracheophyta</taxon>
        <taxon>Spermatophyta</taxon>
        <taxon>Magnoliopsida</taxon>
        <taxon>eudicotyledons</taxon>
        <taxon>Gunneridae</taxon>
        <taxon>Pentapetalae</taxon>
        <taxon>Caryophyllales</taxon>
        <taxon>Caryophyllaceae</taxon>
        <taxon>Caryophylleae</taxon>
        <taxon>Saponaria</taxon>
    </lineage>
</organism>
<comment type="catalytic activity">
    <reaction evidence="1">
        <text>S-ubiquitinyl-[E2 ubiquitin-conjugating enzyme]-L-cysteine + [acceptor protein]-L-lysine = [E2 ubiquitin-conjugating enzyme]-L-cysteine + N(6)-ubiquitinyl-[acceptor protein]-L-lysine.</text>
        <dbReference type="EC" id="2.3.2.27"/>
    </reaction>
</comment>
<evidence type="ECO:0000259" key="17">
    <source>
        <dbReference type="PROSITE" id="PS50089"/>
    </source>
</evidence>
<proteinExistence type="inferred from homology"/>
<evidence type="ECO:0000256" key="9">
    <source>
        <dbReference type="ARBA" id="ARBA00022786"/>
    </source>
</evidence>
<dbReference type="InterPro" id="IPR001841">
    <property type="entry name" value="Znf_RING"/>
</dbReference>
<protein>
    <recommendedName>
        <fullName evidence="4">RING-type E3 ubiquitin transferase</fullName>
        <ecNumber evidence="4">2.3.2.27</ecNumber>
    </recommendedName>
</protein>
<evidence type="ECO:0000256" key="10">
    <source>
        <dbReference type="ARBA" id="ARBA00022833"/>
    </source>
</evidence>
<reference evidence="18" key="1">
    <citation type="submission" date="2024-03" db="EMBL/GenBank/DDBJ databases">
        <title>WGS assembly of Saponaria officinalis var. Norfolk2.</title>
        <authorList>
            <person name="Jenkins J."/>
            <person name="Shu S."/>
            <person name="Grimwood J."/>
            <person name="Barry K."/>
            <person name="Goodstein D."/>
            <person name="Schmutz J."/>
            <person name="Leebens-Mack J."/>
            <person name="Osbourn A."/>
        </authorList>
    </citation>
    <scope>NUCLEOTIDE SEQUENCE [LARGE SCALE GENOMIC DNA]</scope>
    <source>
        <strain evidence="18">JIC</strain>
    </source>
</reference>
<dbReference type="SMART" id="SM00184">
    <property type="entry name" value="RING"/>
    <property type="match status" value="1"/>
</dbReference>
<comment type="similarity">
    <text evidence="13">Belongs to the RING-type zinc finger family. ATL subfamily.</text>
</comment>
<keyword evidence="6 16" id="KW-0812">Transmembrane</keyword>
<dbReference type="Proteomes" id="UP001443914">
    <property type="component" value="Unassembled WGS sequence"/>
</dbReference>
<evidence type="ECO:0000256" key="4">
    <source>
        <dbReference type="ARBA" id="ARBA00012483"/>
    </source>
</evidence>
<dbReference type="SUPFAM" id="SSF57850">
    <property type="entry name" value="RING/U-box"/>
    <property type="match status" value="1"/>
</dbReference>
<keyword evidence="5" id="KW-0808">Transferase</keyword>
<gene>
    <name evidence="18" type="ORF">RND81_09G225200</name>
</gene>
<evidence type="ECO:0000256" key="1">
    <source>
        <dbReference type="ARBA" id="ARBA00000900"/>
    </source>
</evidence>
<keyword evidence="11 16" id="KW-1133">Transmembrane helix</keyword>
<dbReference type="AlphaFoldDB" id="A0AAW1IRS7"/>
<dbReference type="FunFam" id="3.30.40.10:FF:000187">
    <property type="entry name" value="E3 ubiquitin-protein ligase ATL6"/>
    <property type="match status" value="1"/>
</dbReference>
<evidence type="ECO:0000256" key="16">
    <source>
        <dbReference type="SAM" id="Phobius"/>
    </source>
</evidence>
<evidence type="ECO:0000256" key="7">
    <source>
        <dbReference type="ARBA" id="ARBA00022723"/>
    </source>
</evidence>
<keyword evidence="12 16" id="KW-0472">Membrane</keyword>
<feature type="region of interest" description="Disordered" evidence="15">
    <location>
        <begin position="37"/>
        <end position="61"/>
    </location>
</feature>
<evidence type="ECO:0000256" key="8">
    <source>
        <dbReference type="ARBA" id="ARBA00022771"/>
    </source>
</evidence>
<keyword evidence="19" id="KW-1185">Reference proteome</keyword>
<accession>A0AAW1IRS7</accession>
<feature type="transmembrane region" description="Helical" evidence="16">
    <location>
        <begin position="12"/>
        <end position="29"/>
    </location>
</feature>
<evidence type="ECO:0000313" key="18">
    <source>
        <dbReference type="EMBL" id="KAK9691865.1"/>
    </source>
</evidence>
<dbReference type="EMBL" id="JBDFQZ010000009">
    <property type="protein sequence ID" value="KAK9691865.1"/>
    <property type="molecule type" value="Genomic_DNA"/>
</dbReference>
<evidence type="ECO:0000256" key="11">
    <source>
        <dbReference type="ARBA" id="ARBA00022989"/>
    </source>
</evidence>
<comment type="caution">
    <text evidence="18">The sequence shown here is derived from an EMBL/GenBank/DDBJ whole genome shotgun (WGS) entry which is preliminary data.</text>
</comment>
<dbReference type="InterPro" id="IPR053238">
    <property type="entry name" value="RING-H2_zinc_finger"/>
</dbReference>
<evidence type="ECO:0000313" key="19">
    <source>
        <dbReference type="Proteomes" id="UP001443914"/>
    </source>
</evidence>
<name>A0AAW1IRS7_SAPOF</name>
<evidence type="ECO:0000256" key="3">
    <source>
        <dbReference type="ARBA" id="ARBA00004906"/>
    </source>
</evidence>
<dbReference type="GO" id="GO:0008270">
    <property type="term" value="F:zinc ion binding"/>
    <property type="evidence" value="ECO:0007669"/>
    <property type="project" value="UniProtKB-KW"/>
</dbReference>
<keyword evidence="9" id="KW-0833">Ubl conjugation pathway</keyword>
<dbReference type="PANTHER" id="PTHR14155:SF627">
    <property type="entry name" value="OS06G0192800 PROTEIN"/>
    <property type="match status" value="1"/>
</dbReference>
<dbReference type="Pfam" id="PF13639">
    <property type="entry name" value="zf-RING_2"/>
    <property type="match status" value="1"/>
</dbReference>
<evidence type="ECO:0000256" key="12">
    <source>
        <dbReference type="ARBA" id="ARBA00023136"/>
    </source>
</evidence>
<dbReference type="GO" id="GO:0016020">
    <property type="term" value="C:membrane"/>
    <property type="evidence" value="ECO:0007669"/>
    <property type="project" value="UniProtKB-SubCell"/>
</dbReference>